<keyword evidence="1" id="KW-0547">Nucleotide-binding</keyword>
<keyword evidence="1" id="KW-0233">DNA recombination</keyword>
<gene>
    <name evidence="3" type="ORF">PSYICH_LOCUS15736</name>
</gene>
<dbReference type="PANTHER" id="PTHR10492:SF57">
    <property type="entry name" value="ATP-DEPENDENT DNA HELICASE"/>
    <property type="match status" value="1"/>
</dbReference>
<dbReference type="AlphaFoldDB" id="A0A9P0D7Z2"/>
<comment type="catalytic activity">
    <reaction evidence="1">
        <text>ATP + H2O = ADP + phosphate + H(+)</text>
        <dbReference type="Rhea" id="RHEA:13065"/>
        <dbReference type="ChEBI" id="CHEBI:15377"/>
        <dbReference type="ChEBI" id="CHEBI:15378"/>
        <dbReference type="ChEBI" id="CHEBI:30616"/>
        <dbReference type="ChEBI" id="CHEBI:43474"/>
        <dbReference type="ChEBI" id="CHEBI:456216"/>
        <dbReference type="EC" id="5.6.2.3"/>
    </reaction>
</comment>
<proteinExistence type="inferred from homology"/>
<keyword evidence="1" id="KW-0227">DNA damage</keyword>
<protein>
    <recommendedName>
        <fullName evidence="1">ATP-dependent DNA helicase</fullName>
        <ecNumber evidence="1">5.6.2.3</ecNumber>
    </recommendedName>
</protein>
<dbReference type="Proteomes" id="UP001153636">
    <property type="component" value="Unassembled WGS sequence"/>
</dbReference>
<dbReference type="EC" id="5.6.2.3" evidence="1"/>
<dbReference type="Pfam" id="PF05970">
    <property type="entry name" value="PIF1"/>
    <property type="match status" value="1"/>
</dbReference>
<reference evidence="3" key="1">
    <citation type="submission" date="2022-01" db="EMBL/GenBank/DDBJ databases">
        <authorList>
            <person name="King R."/>
        </authorList>
    </citation>
    <scope>NUCLEOTIDE SEQUENCE</scope>
</reference>
<comment type="caution">
    <text evidence="3">The sequence shown here is derived from an EMBL/GenBank/DDBJ whole genome shotgun (WGS) entry which is preliminary data.</text>
</comment>
<keyword evidence="4" id="KW-1185">Reference proteome</keyword>
<dbReference type="InterPro" id="IPR010285">
    <property type="entry name" value="DNA_helicase_pif1-like_DEAD"/>
</dbReference>
<keyword evidence="1" id="KW-0347">Helicase</keyword>
<name>A0A9P0D7Z2_9CUCU</name>
<evidence type="ECO:0000313" key="4">
    <source>
        <dbReference type="Proteomes" id="UP001153636"/>
    </source>
</evidence>
<dbReference type="GO" id="GO:0000723">
    <property type="term" value="P:telomere maintenance"/>
    <property type="evidence" value="ECO:0007669"/>
    <property type="project" value="InterPro"/>
</dbReference>
<keyword evidence="1" id="KW-0234">DNA repair</keyword>
<dbReference type="GO" id="GO:0016787">
    <property type="term" value="F:hydrolase activity"/>
    <property type="evidence" value="ECO:0007669"/>
    <property type="project" value="UniProtKB-KW"/>
</dbReference>
<evidence type="ECO:0000313" key="3">
    <source>
        <dbReference type="EMBL" id="CAH1115847.1"/>
    </source>
</evidence>
<keyword evidence="1" id="KW-0378">Hydrolase</keyword>
<dbReference type="GO" id="GO:0006281">
    <property type="term" value="P:DNA repair"/>
    <property type="evidence" value="ECO:0007669"/>
    <property type="project" value="UniProtKB-KW"/>
</dbReference>
<dbReference type="PANTHER" id="PTHR10492">
    <property type="match status" value="1"/>
</dbReference>
<dbReference type="GO" id="GO:0006310">
    <property type="term" value="P:DNA recombination"/>
    <property type="evidence" value="ECO:0007669"/>
    <property type="project" value="UniProtKB-KW"/>
</dbReference>
<accession>A0A9P0D7Z2</accession>
<dbReference type="GO" id="GO:0043139">
    <property type="term" value="F:5'-3' DNA helicase activity"/>
    <property type="evidence" value="ECO:0007669"/>
    <property type="project" value="UniProtKB-EC"/>
</dbReference>
<keyword evidence="1" id="KW-0067">ATP-binding</keyword>
<dbReference type="GO" id="GO:0005524">
    <property type="term" value="F:ATP binding"/>
    <property type="evidence" value="ECO:0007669"/>
    <property type="project" value="UniProtKB-KW"/>
</dbReference>
<organism evidence="3 4">
    <name type="scientific">Psylliodes chrysocephalus</name>
    <dbReference type="NCBI Taxonomy" id="3402493"/>
    <lineage>
        <taxon>Eukaryota</taxon>
        <taxon>Metazoa</taxon>
        <taxon>Ecdysozoa</taxon>
        <taxon>Arthropoda</taxon>
        <taxon>Hexapoda</taxon>
        <taxon>Insecta</taxon>
        <taxon>Pterygota</taxon>
        <taxon>Neoptera</taxon>
        <taxon>Endopterygota</taxon>
        <taxon>Coleoptera</taxon>
        <taxon>Polyphaga</taxon>
        <taxon>Cucujiformia</taxon>
        <taxon>Chrysomeloidea</taxon>
        <taxon>Chrysomelidae</taxon>
        <taxon>Galerucinae</taxon>
        <taxon>Alticini</taxon>
        <taxon>Psylliodes</taxon>
    </lineage>
</organism>
<evidence type="ECO:0000259" key="2">
    <source>
        <dbReference type="Pfam" id="PF05970"/>
    </source>
</evidence>
<comment type="similarity">
    <text evidence="1">Belongs to the helicase family.</text>
</comment>
<evidence type="ECO:0000256" key="1">
    <source>
        <dbReference type="RuleBase" id="RU363044"/>
    </source>
</evidence>
<sequence>MPGWAVETNESKRIANDVILIIWDEAPMTPRFALEVVDRYLKDITNKNAPMGGECCVLGDYNMRARQHPKIIAELDNRTYSQWLLDLGNGTIPYTTSSAKAIIEGSRAPQDLIQIPRTFQLGNIDRLKNLFLTTMTSTGAMAIKLSYILRMRQWPM</sequence>
<dbReference type="OrthoDB" id="272985at2759"/>
<dbReference type="EMBL" id="CAKMHV010000001">
    <property type="protein sequence ID" value="CAH1115847.1"/>
    <property type="molecule type" value="Genomic_DNA"/>
</dbReference>
<feature type="domain" description="DNA helicase Pif1-like DEAD-box helicase" evidence="2">
    <location>
        <begin position="13"/>
        <end position="59"/>
    </location>
</feature>
<comment type="cofactor">
    <cofactor evidence="1">
        <name>Mg(2+)</name>
        <dbReference type="ChEBI" id="CHEBI:18420"/>
    </cofactor>
</comment>